<evidence type="ECO:0000256" key="1">
    <source>
        <dbReference type="SAM" id="MobiDB-lite"/>
    </source>
</evidence>
<sequence>MPPRGNAPPPKIVPPPVPPSQLPQHFAPTPLSRAGQIATFALSAGIAAYGVLFYDYGEQEHCFMPVRRWVDQHTASFFTLTPSERRYVSYSSTGVPIAGPAPAPTPAAEGEVHGVKPDTHTPFEYFKEHPVRFGGKEKEGEKEAGSRMV</sequence>
<dbReference type="OrthoDB" id="192748at2759"/>
<name>A0A061BLZ0_RHOTO</name>
<feature type="compositionally biased region" description="Pro residues" evidence="1">
    <location>
        <begin position="1"/>
        <end position="21"/>
    </location>
</feature>
<accession>A0A061BLZ0</accession>
<evidence type="ECO:0000313" key="2">
    <source>
        <dbReference type="EMBL" id="CDR48982.1"/>
    </source>
</evidence>
<reference evidence="2" key="1">
    <citation type="journal article" date="2014" name="Genome Announc.">
        <title>Draft genome sequence of Rhodosporidium toruloides CECT1137, an oleaginous yeast of biotechnological interest.</title>
        <authorList>
            <person name="Morin N."/>
            <person name="Calcas X."/>
            <person name="Devillers H."/>
            <person name="Durrens P."/>
            <person name="Sherman D.J."/>
            <person name="Nicaud J.-M."/>
            <person name="Neuveglise C."/>
        </authorList>
    </citation>
    <scope>NUCLEOTIDE SEQUENCE</scope>
    <source>
        <strain evidence="2">CECT1137</strain>
    </source>
</reference>
<gene>
    <name evidence="2" type="ORF">RHTO0S_22e00584g</name>
</gene>
<feature type="region of interest" description="Disordered" evidence="1">
    <location>
        <begin position="1"/>
        <end position="28"/>
    </location>
</feature>
<organism evidence="2">
    <name type="scientific">Rhodotorula toruloides</name>
    <name type="common">Yeast</name>
    <name type="synonym">Rhodosporidium toruloides</name>
    <dbReference type="NCBI Taxonomy" id="5286"/>
    <lineage>
        <taxon>Eukaryota</taxon>
        <taxon>Fungi</taxon>
        <taxon>Dikarya</taxon>
        <taxon>Basidiomycota</taxon>
        <taxon>Pucciniomycotina</taxon>
        <taxon>Microbotryomycetes</taxon>
        <taxon>Sporidiobolales</taxon>
        <taxon>Sporidiobolaceae</taxon>
        <taxon>Rhodotorula</taxon>
    </lineage>
</organism>
<protein>
    <submittedName>
        <fullName evidence="2">RHTO0S22e00584g1_1</fullName>
    </submittedName>
</protein>
<dbReference type="EMBL" id="LK052957">
    <property type="protein sequence ID" value="CDR48982.1"/>
    <property type="molecule type" value="Genomic_DNA"/>
</dbReference>
<dbReference type="AlphaFoldDB" id="A0A061BLZ0"/>
<proteinExistence type="predicted"/>